<dbReference type="AlphaFoldDB" id="A0A8K0DZM4"/>
<organism evidence="1 2">
    <name type="scientific">Rhamnella rubrinervis</name>
    <dbReference type="NCBI Taxonomy" id="2594499"/>
    <lineage>
        <taxon>Eukaryota</taxon>
        <taxon>Viridiplantae</taxon>
        <taxon>Streptophyta</taxon>
        <taxon>Embryophyta</taxon>
        <taxon>Tracheophyta</taxon>
        <taxon>Spermatophyta</taxon>
        <taxon>Magnoliopsida</taxon>
        <taxon>eudicotyledons</taxon>
        <taxon>Gunneridae</taxon>
        <taxon>Pentapetalae</taxon>
        <taxon>rosids</taxon>
        <taxon>fabids</taxon>
        <taxon>Rosales</taxon>
        <taxon>Rhamnaceae</taxon>
        <taxon>rhamnoid group</taxon>
        <taxon>Rhamneae</taxon>
        <taxon>Rhamnella</taxon>
    </lineage>
</organism>
<proteinExistence type="predicted"/>
<sequence length="235" mass="26753">MLEAVGSCLMDVLPGGQRKLPEGREEVGRVVVGRSPRRKSWAWGRGSWLVVREVGWRSEEVGRGQREVVRRSREDVGEPWKDVGWPREVGWKLLEWSEEVDSQVRKLLAIGVSGRPQEDVGGRGKMLDGQEVGEGSVGSWRSAEKIWRAAGSSRGRAWFVEAGRKMWESQRKMLEWPYEDGRSECCWRARKLLEVEGSPRAVGSCRSVQRLRQAVGSCSVGRARRRWREEDVGRP</sequence>
<dbReference type="Proteomes" id="UP000796880">
    <property type="component" value="Unassembled WGS sequence"/>
</dbReference>
<evidence type="ECO:0000313" key="2">
    <source>
        <dbReference type="Proteomes" id="UP000796880"/>
    </source>
</evidence>
<gene>
    <name evidence="1" type="ORF">FNV43_RR20884</name>
</gene>
<comment type="caution">
    <text evidence="1">The sequence shown here is derived from an EMBL/GenBank/DDBJ whole genome shotgun (WGS) entry which is preliminary data.</text>
</comment>
<evidence type="ECO:0000313" key="1">
    <source>
        <dbReference type="EMBL" id="KAF3438128.1"/>
    </source>
</evidence>
<reference evidence="1" key="1">
    <citation type="submission" date="2020-03" db="EMBL/GenBank/DDBJ databases">
        <title>A high-quality chromosome-level genome assembly of a woody plant with both climbing and erect habits, Rhamnella rubrinervis.</title>
        <authorList>
            <person name="Lu Z."/>
            <person name="Yang Y."/>
            <person name="Zhu X."/>
            <person name="Sun Y."/>
        </authorList>
    </citation>
    <scope>NUCLEOTIDE SEQUENCE</scope>
    <source>
        <strain evidence="1">BYM</strain>
        <tissue evidence="1">Leaf</tissue>
    </source>
</reference>
<accession>A0A8K0DZM4</accession>
<dbReference type="EMBL" id="VOIH02000009">
    <property type="protein sequence ID" value="KAF3438128.1"/>
    <property type="molecule type" value="Genomic_DNA"/>
</dbReference>
<protein>
    <submittedName>
        <fullName evidence="1">Uncharacterized protein</fullName>
    </submittedName>
</protein>
<name>A0A8K0DZM4_9ROSA</name>
<keyword evidence="2" id="KW-1185">Reference proteome</keyword>